<dbReference type="GO" id="GO:0050660">
    <property type="term" value="F:flavin adenine dinucleotide binding"/>
    <property type="evidence" value="ECO:0007669"/>
    <property type="project" value="InterPro"/>
</dbReference>
<evidence type="ECO:0000256" key="4">
    <source>
        <dbReference type="ARBA" id="ARBA00022857"/>
    </source>
</evidence>
<dbReference type="RefSeq" id="XP_040642199.1">
    <property type="nucleotide sequence ID" value="XM_040780928.1"/>
</dbReference>
<dbReference type="PANTHER" id="PTHR23023">
    <property type="entry name" value="DIMETHYLANILINE MONOOXYGENASE"/>
    <property type="match status" value="1"/>
</dbReference>
<comment type="similarity">
    <text evidence="1">Belongs to the FMO family.</text>
</comment>
<evidence type="ECO:0000313" key="6">
    <source>
        <dbReference type="EMBL" id="EYE98511.1"/>
    </source>
</evidence>
<dbReference type="Pfam" id="PF00743">
    <property type="entry name" value="FMO-like"/>
    <property type="match status" value="2"/>
</dbReference>
<keyword evidence="2" id="KW-0285">Flavoprotein</keyword>
<dbReference type="OrthoDB" id="66881at2759"/>
<dbReference type="InterPro" id="IPR000960">
    <property type="entry name" value="Flavin_mOase"/>
</dbReference>
<dbReference type="Proteomes" id="UP000019804">
    <property type="component" value="Unassembled WGS sequence"/>
</dbReference>
<proteinExistence type="inferred from homology"/>
<organism evidence="6 7">
    <name type="scientific">Aspergillus ruber (strain CBS 135680)</name>
    <dbReference type="NCBI Taxonomy" id="1388766"/>
    <lineage>
        <taxon>Eukaryota</taxon>
        <taxon>Fungi</taxon>
        <taxon>Dikarya</taxon>
        <taxon>Ascomycota</taxon>
        <taxon>Pezizomycotina</taxon>
        <taxon>Eurotiomycetes</taxon>
        <taxon>Eurotiomycetidae</taxon>
        <taxon>Eurotiales</taxon>
        <taxon>Aspergillaceae</taxon>
        <taxon>Aspergillus</taxon>
        <taxon>Aspergillus subgen. Aspergillus</taxon>
    </lineage>
</organism>
<dbReference type="InterPro" id="IPR020946">
    <property type="entry name" value="Flavin_mOase-like"/>
</dbReference>
<name>A0A017SNZ2_ASPRC</name>
<keyword evidence="4" id="KW-0521">NADP</keyword>
<dbReference type="GO" id="GO:0050661">
    <property type="term" value="F:NADP binding"/>
    <property type="evidence" value="ECO:0007669"/>
    <property type="project" value="InterPro"/>
</dbReference>
<keyword evidence="5" id="KW-0560">Oxidoreductase</keyword>
<evidence type="ECO:0000256" key="2">
    <source>
        <dbReference type="ARBA" id="ARBA00022630"/>
    </source>
</evidence>
<dbReference type="EMBL" id="KK088413">
    <property type="protein sequence ID" value="EYE98511.1"/>
    <property type="molecule type" value="Genomic_DNA"/>
</dbReference>
<dbReference type="InterPro" id="IPR050346">
    <property type="entry name" value="FMO-like"/>
</dbReference>
<evidence type="ECO:0000256" key="5">
    <source>
        <dbReference type="ARBA" id="ARBA00023002"/>
    </source>
</evidence>
<dbReference type="Pfam" id="PF13450">
    <property type="entry name" value="NAD_binding_8"/>
    <property type="match status" value="1"/>
</dbReference>
<protein>
    <submittedName>
        <fullName evidence="6">Putative flavin dependent monooxygenase</fullName>
    </submittedName>
</protein>
<dbReference type="Gene3D" id="3.50.50.60">
    <property type="entry name" value="FAD/NAD(P)-binding domain"/>
    <property type="match status" value="2"/>
</dbReference>
<accession>A0A017SNZ2</accession>
<dbReference type="STRING" id="1388766.A0A017SNZ2"/>
<dbReference type="HOGENOM" id="CLU_006909_5_0_1"/>
<evidence type="ECO:0000256" key="3">
    <source>
        <dbReference type="ARBA" id="ARBA00022827"/>
    </source>
</evidence>
<dbReference type="PRINTS" id="PR00370">
    <property type="entry name" value="FMOXYGENASE"/>
</dbReference>
<keyword evidence="7" id="KW-1185">Reference proteome</keyword>
<reference evidence="7" key="1">
    <citation type="journal article" date="2014" name="Nat. Commun.">
        <title>Genomic adaptations of the halophilic Dead Sea filamentous fungus Eurotium rubrum.</title>
        <authorList>
            <person name="Kis-Papo T."/>
            <person name="Weig A.R."/>
            <person name="Riley R."/>
            <person name="Persoh D."/>
            <person name="Salamov A."/>
            <person name="Sun H."/>
            <person name="Lipzen A."/>
            <person name="Wasser S.P."/>
            <person name="Rambold G."/>
            <person name="Grigoriev I.V."/>
            <person name="Nevo E."/>
        </authorList>
    </citation>
    <scope>NUCLEOTIDE SEQUENCE [LARGE SCALE GENOMIC DNA]</scope>
    <source>
        <strain evidence="7">CBS 135680</strain>
    </source>
</reference>
<evidence type="ECO:0000313" key="7">
    <source>
        <dbReference type="Proteomes" id="UP000019804"/>
    </source>
</evidence>
<gene>
    <name evidence="6" type="ORF">EURHEDRAFT_408849</name>
</gene>
<evidence type="ECO:0000256" key="1">
    <source>
        <dbReference type="ARBA" id="ARBA00009183"/>
    </source>
</evidence>
<dbReference type="AlphaFoldDB" id="A0A017SNZ2"/>
<dbReference type="GeneID" id="63696052"/>
<keyword evidence="3" id="KW-0274">FAD</keyword>
<dbReference type="GO" id="GO:0004499">
    <property type="term" value="F:N,N-dimethylaniline monooxygenase activity"/>
    <property type="evidence" value="ECO:0007669"/>
    <property type="project" value="InterPro"/>
</dbReference>
<sequence length="490" mass="55063">MTTSKQVSRIAVIGAGPSGLAAVKYLLAEKCFDKIDVFEKRSATGGVWNYSPGALKRELPTPVPQLNPNRPLEDPVWSPTGPKDGASEVTFVSPIYDTLEANLPKELMRFSDKLFPDEEQVLPRHSVVKRYLHGYAEDVKDLIQLETQVQDLRPNSSGANDWALTTTNLRTGDDKTDSYDAVVVASGHYDATYLPDIPGIREWNKAYPKVISHSKHYDSPPIFRDKKVVVVGSSASAIDIGAQISEVSKGKLLVSERSESYLQPPPTTDKIYFPEIVEFLPSANHDRAIRFANGRVESEIDAIVFCTGYLYSFPFLSSLDPPVITDGRRTVNTYQHLFYTYNPTLVFPLITQRIVPFPFAESQAAVFARVWSGRLSLPSQAEMIAWEKDLIAEKGNGTFFHYLPYPQDADSIDLLYNWAASAKKRPGLANDGAGKLPPLWGEKERWLRCHFPDIRKAFIEQGEARRNIRSVAELGYGYEQRREREQESKL</sequence>
<dbReference type="InterPro" id="IPR036188">
    <property type="entry name" value="FAD/NAD-bd_sf"/>
</dbReference>
<dbReference type="SUPFAM" id="SSF51905">
    <property type="entry name" value="FAD/NAD(P)-binding domain"/>
    <property type="match status" value="2"/>
</dbReference>
<keyword evidence="6" id="KW-0503">Monooxygenase</keyword>